<keyword evidence="3" id="KW-0808">Transferase</keyword>
<keyword evidence="4" id="KW-1185">Reference proteome</keyword>
<gene>
    <name evidence="3" type="ORF">ACFSCY_22830</name>
</gene>
<keyword evidence="1" id="KW-1133">Transmembrane helix</keyword>
<feature type="transmembrane region" description="Helical" evidence="1">
    <location>
        <begin position="51"/>
        <end position="82"/>
    </location>
</feature>
<protein>
    <submittedName>
        <fullName evidence="3">1-acyl-sn-glycerol-3-phosphate acyltransferase</fullName>
    </submittedName>
</protein>
<keyword evidence="1" id="KW-0472">Membrane</keyword>
<feature type="domain" description="Phospholipid/glycerol acyltransferase" evidence="2">
    <location>
        <begin position="125"/>
        <end position="267"/>
    </location>
</feature>
<keyword evidence="3" id="KW-0012">Acyltransferase</keyword>
<dbReference type="GO" id="GO:0016746">
    <property type="term" value="F:acyltransferase activity"/>
    <property type="evidence" value="ECO:0007669"/>
    <property type="project" value="UniProtKB-KW"/>
</dbReference>
<accession>A0ABW4FNV8</accession>
<dbReference type="RefSeq" id="WP_343986954.1">
    <property type="nucleotide sequence ID" value="NZ_BAAAJG010000027.1"/>
</dbReference>
<evidence type="ECO:0000313" key="4">
    <source>
        <dbReference type="Proteomes" id="UP001597145"/>
    </source>
</evidence>
<feature type="transmembrane region" description="Helical" evidence="1">
    <location>
        <begin position="12"/>
        <end position="39"/>
    </location>
</feature>
<evidence type="ECO:0000256" key="1">
    <source>
        <dbReference type="SAM" id="Phobius"/>
    </source>
</evidence>
<evidence type="ECO:0000313" key="3">
    <source>
        <dbReference type="EMBL" id="MFD1532270.1"/>
    </source>
</evidence>
<dbReference type="Pfam" id="PF01553">
    <property type="entry name" value="Acyltransferase"/>
    <property type="match status" value="1"/>
</dbReference>
<dbReference type="InterPro" id="IPR002123">
    <property type="entry name" value="Plipid/glycerol_acylTrfase"/>
</dbReference>
<organism evidence="3 4">
    <name type="scientific">Pseudonocardia aurantiaca</name>
    <dbReference type="NCBI Taxonomy" id="75290"/>
    <lineage>
        <taxon>Bacteria</taxon>
        <taxon>Bacillati</taxon>
        <taxon>Actinomycetota</taxon>
        <taxon>Actinomycetes</taxon>
        <taxon>Pseudonocardiales</taxon>
        <taxon>Pseudonocardiaceae</taxon>
        <taxon>Pseudonocardia</taxon>
    </lineage>
</organism>
<keyword evidence="1" id="KW-0812">Transmembrane</keyword>
<dbReference type="EMBL" id="JBHUCP010000018">
    <property type="protein sequence ID" value="MFD1532270.1"/>
    <property type="molecule type" value="Genomic_DNA"/>
</dbReference>
<proteinExistence type="predicted"/>
<evidence type="ECO:0000259" key="2">
    <source>
        <dbReference type="Pfam" id="PF01553"/>
    </source>
</evidence>
<reference evidence="4" key="1">
    <citation type="journal article" date="2019" name="Int. J. Syst. Evol. Microbiol.">
        <title>The Global Catalogue of Microorganisms (GCM) 10K type strain sequencing project: providing services to taxonomists for standard genome sequencing and annotation.</title>
        <authorList>
            <consortium name="The Broad Institute Genomics Platform"/>
            <consortium name="The Broad Institute Genome Sequencing Center for Infectious Disease"/>
            <person name="Wu L."/>
            <person name="Ma J."/>
        </authorList>
    </citation>
    <scope>NUCLEOTIDE SEQUENCE [LARGE SCALE GENOMIC DNA]</scope>
    <source>
        <strain evidence="4">JCM 12165</strain>
    </source>
</reference>
<comment type="caution">
    <text evidence="3">The sequence shown here is derived from an EMBL/GenBank/DDBJ whole genome shotgun (WGS) entry which is preliminary data.</text>
</comment>
<dbReference type="Proteomes" id="UP001597145">
    <property type="component" value="Unassembled WGS sequence"/>
</dbReference>
<sequence length="344" mass="38380">MGLPPRWVRRAVLAPAMVGLTVAVLLTLPVWLLAAAAVSPLLPGKLRALRVLWVVVVALVLESVALLGLFVLWVASGFGLAIRTPLMQRLHYELVAWYLRVLYREAVRVLRLRVEIEGPDPDEYSGRPLLVFSRHAGPGDSFLLVHALVNWYAREPRIVLAAALQWDPALDVVFNRLPARFLAEHDVGRANSDGDAAEHRIAELATALDGDDAFVIFPEGGNFTERRRLAGIRRLREGGFEEMARRSEAMRNVLPPRPGGVSAALAAAPEADVVWVAHAGLDRLYSVADIWRALPLDTTVRMRWWRVPHDEVPRDAQVDWLYDWWKKIDDWVDSTRSGSGGSVV</sequence>
<name>A0ABW4FNV8_9PSEU</name>
<dbReference type="SUPFAM" id="SSF69593">
    <property type="entry name" value="Glycerol-3-phosphate (1)-acyltransferase"/>
    <property type="match status" value="1"/>
</dbReference>